<dbReference type="SUPFAM" id="SSF56935">
    <property type="entry name" value="Porins"/>
    <property type="match status" value="1"/>
</dbReference>
<gene>
    <name evidence="20" type="ORF">B0O44_106211</name>
</gene>
<evidence type="ECO:0000256" key="16">
    <source>
        <dbReference type="RuleBase" id="RU003357"/>
    </source>
</evidence>
<evidence type="ECO:0000256" key="1">
    <source>
        <dbReference type="ARBA" id="ARBA00004571"/>
    </source>
</evidence>
<keyword evidence="7 17" id="KW-0732">Signal</keyword>
<dbReference type="InterPro" id="IPR012910">
    <property type="entry name" value="Plug_dom"/>
</dbReference>
<dbReference type="GO" id="GO:0038023">
    <property type="term" value="F:signaling receptor activity"/>
    <property type="evidence" value="ECO:0007669"/>
    <property type="project" value="InterPro"/>
</dbReference>
<reference evidence="20 21" key="1">
    <citation type="submission" date="2018-06" db="EMBL/GenBank/DDBJ databases">
        <title>Genomic Encyclopedia of Archaeal and Bacterial Type Strains, Phase II (KMG-II): from individual species to whole genera.</title>
        <authorList>
            <person name="Goeker M."/>
        </authorList>
    </citation>
    <scope>NUCLEOTIDE SEQUENCE [LARGE SCALE GENOMIC DNA]</scope>
    <source>
        <strain evidence="20 21">DSM 27372</strain>
    </source>
</reference>
<evidence type="ECO:0000256" key="12">
    <source>
        <dbReference type="ARBA" id="ARBA00023170"/>
    </source>
</evidence>
<name>A0A318UDH4_9SPHI</name>
<evidence type="ECO:0000256" key="17">
    <source>
        <dbReference type="SAM" id="SignalP"/>
    </source>
</evidence>
<evidence type="ECO:0000256" key="13">
    <source>
        <dbReference type="ARBA" id="ARBA00023237"/>
    </source>
</evidence>
<evidence type="ECO:0000256" key="15">
    <source>
        <dbReference type="PROSITE-ProRule" id="PRU01360"/>
    </source>
</evidence>
<keyword evidence="10 16" id="KW-0798">TonB box</keyword>
<dbReference type="RefSeq" id="WP_110833512.1">
    <property type="nucleotide sequence ID" value="NZ_QKLU01000006.1"/>
</dbReference>
<evidence type="ECO:0000259" key="18">
    <source>
        <dbReference type="Pfam" id="PF00593"/>
    </source>
</evidence>
<evidence type="ECO:0000256" key="3">
    <source>
        <dbReference type="ARBA" id="ARBA00022448"/>
    </source>
</evidence>
<keyword evidence="9" id="KW-0406">Ion transport</keyword>
<dbReference type="GO" id="GO:0044718">
    <property type="term" value="P:siderophore transmembrane transport"/>
    <property type="evidence" value="ECO:0007669"/>
    <property type="project" value="TreeGrafter"/>
</dbReference>
<dbReference type="PROSITE" id="PS52016">
    <property type="entry name" value="TONB_DEPENDENT_REC_3"/>
    <property type="match status" value="1"/>
</dbReference>
<keyword evidence="21" id="KW-1185">Reference proteome</keyword>
<keyword evidence="13 15" id="KW-0998">Cell outer membrane</keyword>
<evidence type="ECO:0000256" key="6">
    <source>
        <dbReference type="ARBA" id="ARBA00022692"/>
    </source>
</evidence>
<evidence type="ECO:0000256" key="4">
    <source>
        <dbReference type="ARBA" id="ARBA00022452"/>
    </source>
</evidence>
<keyword evidence="8" id="KW-0408">Iron</keyword>
<keyword evidence="3 15" id="KW-0813">Transport</keyword>
<evidence type="ECO:0000256" key="7">
    <source>
        <dbReference type="ARBA" id="ARBA00022729"/>
    </source>
</evidence>
<dbReference type="GO" id="GO:0009279">
    <property type="term" value="C:cell outer membrane"/>
    <property type="evidence" value="ECO:0007669"/>
    <property type="project" value="UniProtKB-SubCell"/>
</dbReference>
<evidence type="ECO:0000256" key="2">
    <source>
        <dbReference type="ARBA" id="ARBA00009810"/>
    </source>
</evidence>
<dbReference type="Pfam" id="PF00593">
    <property type="entry name" value="TonB_dep_Rec_b-barrel"/>
    <property type="match status" value="1"/>
</dbReference>
<dbReference type="Pfam" id="PF07715">
    <property type="entry name" value="Plug"/>
    <property type="match status" value="1"/>
</dbReference>
<dbReference type="PANTHER" id="PTHR30069">
    <property type="entry name" value="TONB-DEPENDENT OUTER MEMBRANE RECEPTOR"/>
    <property type="match status" value="1"/>
</dbReference>
<dbReference type="FunFam" id="2.170.130.10:FF:000011">
    <property type="entry name" value="TonB-dependent siderophore receptor"/>
    <property type="match status" value="1"/>
</dbReference>
<dbReference type="CDD" id="cd01347">
    <property type="entry name" value="ligand_gated_channel"/>
    <property type="match status" value="1"/>
</dbReference>
<comment type="subcellular location">
    <subcellularLocation>
        <location evidence="1 15">Cell outer membrane</location>
        <topology evidence="1 15">Multi-pass membrane protein</topology>
    </subcellularLocation>
</comment>
<dbReference type="SUPFAM" id="SSF49464">
    <property type="entry name" value="Carboxypeptidase regulatory domain-like"/>
    <property type="match status" value="1"/>
</dbReference>
<dbReference type="Pfam" id="PF13715">
    <property type="entry name" value="CarbopepD_reg_2"/>
    <property type="match status" value="1"/>
</dbReference>
<keyword evidence="5" id="KW-0410">Iron transport</keyword>
<evidence type="ECO:0000256" key="11">
    <source>
        <dbReference type="ARBA" id="ARBA00023136"/>
    </source>
</evidence>
<evidence type="ECO:0000256" key="14">
    <source>
        <dbReference type="ARBA" id="ARBA00072094"/>
    </source>
</evidence>
<feature type="domain" description="TonB-dependent receptor plug" evidence="19">
    <location>
        <begin position="115"/>
        <end position="218"/>
    </location>
</feature>
<evidence type="ECO:0000313" key="20">
    <source>
        <dbReference type="EMBL" id="PYF72556.1"/>
    </source>
</evidence>
<keyword evidence="6 15" id="KW-0812">Transmembrane</keyword>
<dbReference type="EMBL" id="QKLU01000006">
    <property type="protein sequence ID" value="PYF72556.1"/>
    <property type="molecule type" value="Genomic_DNA"/>
</dbReference>
<dbReference type="GO" id="GO:0015344">
    <property type="term" value="F:siderophore uptake transmembrane transporter activity"/>
    <property type="evidence" value="ECO:0007669"/>
    <property type="project" value="TreeGrafter"/>
</dbReference>
<dbReference type="Proteomes" id="UP000248198">
    <property type="component" value="Unassembled WGS sequence"/>
</dbReference>
<dbReference type="InterPro" id="IPR036942">
    <property type="entry name" value="Beta-barrel_TonB_sf"/>
</dbReference>
<dbReference type="OrthoDB" id="8670144at2"/>
<dbReference type="InterPro" id="IPR037066">
    <property type="entry name" value="Plug_dom_sf"/>
</dbReference>
<protein>
    <recommendedName>
        <fullName evidence="14">Ferric aerobactin receptor</fullName>
    </recommendedName>
</protein>
<comment type="caution">
    <text evidence="20">The sequence shown here is derived from an EMBL/GenBank/DDBJ whole genome shotgun (WGS) entry which is preliminary data.</text>
</comment>
<feature type="signal peptide" evidence="17">
    <location>
        <begin position="1"/>
        <end position="20"/>
    </location>
</feature>
<comment type="similarity">
    <text evidence="2 15 16">Belongs to the TonB-dependent receptor family.</text>
</comment>
<sequence length="813" mass="88826">MKKNLHLILCFLTLAGGLRAQTITGRVNDGNNPLSGANIKIEGKKAQTSTNEKGEYTLKIEPGTYNLMASYIGYAKFIQKISLQQGQTLNLDVVLRPSTDMDELVVVSSRKPSKISDIPGTVWVVDNQKLQEQIRAGVPLKEALAQLIPGLDAGPQGRTNYGQNLRGRNVLVMIDGVSLNSTRGISRQFDSVDPFNIERIEVLSGASAIYGGGATGGIVNIITKKGQSGPAAFTSEAGARSGLRNKSDHDIRFAQAISGGNNDFKGRIGIAFQKNNAAFDASNKQIFTDITQTDLQYNRTFDIFANTEFKLTEKQSLRFNAQYYNSAYDGTKDLYLGANLAGLLSNPKLLELRDGFSSSVVPKTSRASISADYHAADILGGQDLYVQALSRNEKFSFHPFPNSIRNASIPGGGLLYSGSSIQNTRYSALKLVLSKQWTALNFTYGIDADNEKFDAQQVLFDRALSASSGGLVNNGIATVGRYPGFNVNGLSGFFQAQWNLSSKLSLSAGLRQQRMYVKVNDFAGADVQSLIAYGLGKTADVIPGGKNHYDVNLFNAGLVYKITAPEQVWLNFAQGFSLADPAKYYGQGSYQLNGLNWKLLNGTSVGTSPLTGIKTQQLEAGWRHRSKVVNAQFAAFYSWSDKNLKTIPITLAVDVIDQKRRNYGAEASVSVNLNNGFEIGGNGMYIKSQNKPADSWKLQDISDASPSKAAAYLGWRNQAFGLKVQAFRSFDLKEEPKDGLTNQIKGYTTLDLLGNIKLPLGTLNFGVQNLLNKDYQSIWSQRSQVLYKGLATPETFSYLGRGRTYNLTYTINY</sequence>
<dbReference type="InterPro" id="IPR010105">
    <property type="entry name" value="TonB_sidphr_rcpt"/>
</dbReference>
<evidence type="ECO:0000256" key="8">
    <source>
        <dbReference type="ARBA" id="ARBA00023004"/>
    </source>
</evidence>
<evidence type="ECO:0000313" key="21">
    <source>
        <dbReference type="Proteomes" id="UP000248198"/>
    </source>
</evidence>
<evidence type="ECO:0000256" key="10">
    <source>
        <dbReference type="ARBA" id="ARBA00023077"/>
    </source>
</evidence>
<evidence type="ECO:0000259" key="19">
    <source>
        <dbReference type="Pfam" id="PF07715"/>
    </source>
</evidence>
<accession>A0A318UDH4</accession>
<keyword evidence="4 15" id="KW-1134">Transmembrane beta strand</keyword>
<feature type="domain" description="TonB-dependent receptor-like beta-barrel" evidence="18">
    <location>
        <begin position="312"/>
        <end position="770"/>
    </location>
</feature>
<dbReference type="PANTHER" id="PTHR30069:SF42">
    <property type="entry name" value="FERRIC AEROBACTIN RECEPTOR"/>
    <property type="match status" value="1"/>
</dbReference>
<keyword evidence="12 20" id="KW-0675">Receptor</keyword>
<organism evidence="20 21">
    <name type="scientific">Pedobacter nutrimenti</name>
    <dbReference type="NCBI Taxonomy" id="1241337"/>
    <lineage>
        <taxon>Bacteria</taxon>
        <taxon>Pseudomonadati</taxon>
        <taxon>Bacteroidota</taxon>
        <taxon>Sphingobacteriia</taxon>
        <taxon>Sphingobacteriales</taxon>
        <taxon>Sphingobacteriaceae</taxon>
        <taxon>Pedobacter</taxon>
    </lineage>
</organism>
<proteinExistence type="inferred from homology"/>
<dbReference type="InterPro" id="IPR039426">
    <property type="entry name" value="TonB-dep_rcpt-like"/>
</dbReference>
<dbReference type="NCBIfam" id="TIGR01783">
    <property type="entry name" value="TonB-siderophor"/>
    <property type="match status" value="1"/>
</dbReference>
<evidence type="ECO:0000256" key="5">
    <source>
        <dbReference type="ARBA" id="ARBA00022496"/>
    </source>
</evidence>
<feature type="chain" id="PRO_5016348798" description="Ferric aerobactin receptor" evidence="17">
    <location>
        <begin position="21"/>
        <end position="813"/>
    </location>
</feature>
<keyword evidence="11 15" id="KW-0472">Membrane</keyword>
<dbReference type="AlphaFoldDB" id="A0A318UDH4"/>
<dbReference type="InterPro" id="IPR000531">
    <property type="entry name" value="Beta-barrel_TonB"/>
</dbReference>
<dbReference type="Gene3D" id="2.60.40.1120">
    <property type="entry name" value="Carboxypeptidase-like, regulatory domain"/>
    <property type="match status" value="1"/>
</dbReference>
<evidence type="ECO:0000256" key="9">
    <source>
        <dbReference type="ARBA" id="ARBA00023065"/>
    </source>
</evidence>
<dbReference type="InterPro" id="IPR008969">
    <property type="entry name" value="CarboxyPept-like_regulatory"/>
</dbReference>
<dbReference type="Gene3D" id="2.40.170.20">
    <property type="entry name" value="TonB-dependent receptor, beta-barrel domain"/>
    <property type="match status" value="1"/>
</dbReference>
<dbReference type="FunFam" id="2.40.170.20:FF:000007">
    <property type="entry name" value="Ferric aerobactin receptor"/>
    <property type="match status" value="1"/>
</dbReference>
<dbReference type="Gene3D" id="2.170.130.10">
    <property type="entry name" value="TonB-dependent receptor, plug domain"/>
    <property type="match status" value="1"/>
</dbReference>